<feature type="region of interest" description="Disordered" evidence="1">
    <location>
        <begin position="1"/>
        <end position="24"/>
    </location>
</feature>
<comment type="caution">
    <text evidence="3">The sequence shown here is derived from an EMBL/GenBank/DDBJ whole genome shotgun (WGS) entry which is preliminary data.</text>
</comment>
<dbReference type="InterPro" id="IPR014144">
    <property type="entry name" value="LigD_PE_domain"/>
</dbReference>
<sequence>MNLDAFHEQRSHAPEGSESGGTVGKKPDDLVFVVQKHQASHLHYDFRLELDGVLKSWAVPKGPSLNPNEKRLAIMVGDHPFEYRTFEGMIAEGGYGAGEVIIWDQGTYRPLAGQTRDAMQEQVRKQLDQGNLRFLLFGEKLQGEFALIRQKRMGEKSWLLIKKRDQYASEADILQQDRSVITGKRLGEA</sequence>
<dbReference type="AlphaFoldDB" id="A0A402ASB5"/>
<keyword evidence="4" id="KW-1185">Reference proteome</keyword>
<dbReference type="Pfam" id="PF13298">
    <property type="entry name" value="LigD_N"/>
    <property type="match status" value="1"/>
</dbReference>
<dbReference type="RefSeq" id="WP_126554456.1">
    <property type="nucleotide sequence ID" value="NZ_BIFS01000002.1"/>
</dbReference>
<reference evidence="4" key="1">
    <citation type="submission" date="2018-12" db="EMBL/GenBank/DDBJ databases">
        <title>Tengunoibacter tsumagoiensis gen. nov., sp. nov., Dictyobacter kobayashii sp. nov., D. alpinus sp. nov., and D. joshuensis sp. nov. and description of Dictyobacteraceae fam. nov. within the order Ktedonobacterales isolated from Tengu-no-mugimeshi.</title>
        <authorList>
            <person name="Wang C.M."/>
            <person name="Zheng Y."/>
            <person name="Sakai Y."/>
            <person name="Toyoda A."/>
            <person name="Minakuchi Y."/>
            <person name="Abe K."/>
            <person name="Yokota A."/>
            <person name="Yabe S."/>
        </authorList>
    </citation>
    <scope>NUCLEOTIDE SEQUENCE [LARGE SCALE GENOMIC DNA]</scope>
    <source>
        <strain evidence="4">Uno11</strain>
    </source>
</reference>
<proteinExistence type="predicted"/>
<name>A0A402ASB5_9CHLR</name>
<dbReference type="NCBIfam" id="TIGR02777">
    <property type="entry name" value="LigD_PE_dom"/>
    <property type="match status" value="1"/>
</dbReference>
<evidence type="ECO:0000313" key="4">
    <source>
        <dbReference type="Proteomes" id="UP000287188"/>
    </source>
</evidence>
<evidence type="ECO:0000313" key="3">
    <source>
        <dbReference type="EMBL" id="GCE21982.1"/>
    </source>
</evidence>
<accession>A0A402ASB5</accession>
<dbReference type="Proteomes" id="UP000287188">
    <property type="component" value="Unassembled WGS sequence"/>
</dbReference>
<feature type="compositionally biased region" description="Basic and acidic residues" evidence="1">
    <location>
        <begin position="1"/>
        <end position="15"/>
    </location>
</feature>
<dbReference type="OrthoDB" id="9802472at2"/>
<gene>
    <name evidence="3" type="ORF">KDK_57820</name>
</gene>
<organism evidence="3 4">
    <name type="scientific">Dictyobacter kobayashii</name>
    <dbReference type="NCBI Taxonomy" id="2014872"/>
    <lineage>
        <taxon>Bacteria</taxon>
        <taxon>Bacillati</taxon>
        <taxon>Chloroflexota</taxon>
        <taxon>Ktedonobacteria</taxon>
        <taxon>Ktedonobacterales</taxon>
        <taxon>Dictyobacteraceae</taxon>
        <taxon>Dictyobacter</taxon>
    </lineage>
</organism>
<feature type="domain" description="DNA ligase D 3'-phosphoesterase" evidence="2">
    <location>
        <begin position="35"/>
        <end position="149"/>
    </location>
</feature>
<dbReference type="EMBL" id="BIFS01000002">
    <property type="protein sequence ID" value="GCE21982.1"/>
    <property type="molecule type" value="Genomic_DNA"/>
</dbReference>
<evidence type="ECO:0000259" key="2">
    <source>
        <dbReference type="Pfam" id="PF13298"/>
    </source>
</evidence>
<evidence type="ECO:0000256" key="1">
    <source>
        <dbReference type="SAM" id="MobiDB-lite"/>
    </source>
</evidence>
<protein>
    <recommendedName>
        <fullName evidence="2">DNA ligase D 3'-phosphoesterase domain-containing protein</fullName>
    </recommendedName>
</protein>
<dbReference type="PANTHER" id="PTHR39465:SF1">
    <property type="entry name" value="DNA LIGASE D 3'-PHOSPHOESTERASE DOMAIN-CONTAINING PROTEIN"/>
    <property type="match status" value="1"/>
</dbReference>
<dbReference type="PANTHER" id="PTHR39465">
    <property type="entry name" value="DNA LIGASE D, 3'-PHOSPHOESTERASE DOMAIN"/>
    <property type="match status" value="1"/>
</dbReference>